<dbReference type="PRINTS" id="PR00335">
    <property type="entry name" value="KUPTAKETRKA"/>
</dbReference>
<dbReference type="InterPro" id="IPR036291">
    <property type="entry name" value="NAD(P)-bd_dom_sf"/>
</dbReference>
<dbReference type="GeneID" id="56038716"/>
<accession>A0A7D5LCN5</accession>
<comment type="function">
    <text evidence="1">Part of a potassium transport system.</text>
</comment>
<dbReference type="InterPro" id="IPR006037">
    <property type="entry name" value="RCK_C"/>
</dbReference>
<dbReference type="PROSITE" id="PS51201">
    <property type="entry name" value="RCK_N"/>
    <property type="match status" value="2"/>
</dbReference>
<sequence length="445" mass="47640">MRVVIIGAGQVGESIADDLDDTHEVVVVERDSERCEELTYSLDVLTVNGDGTSVDTLEEAGVADAEIVIASTDDDETNIVACSTVKAITDAFTIARVKATEYLKTWRRSETAFGIDFMVCTNLLTAQSVVRVVGLPAALDVDPFAGGKVQMAEFEVASDSEVVGETVAEADRFDSLTFVAVLRNGDVVIPTGETVISGGDRLVVIGSPESVRGFAPTVASREQQAEVSELVVVGGSEIGYHVARLFEDRGISVRVIEQDPDRARELAELLPDSVVLQSDATDVEFLEREHVGDADVLVSALDADEKNLLACLLGKRLGVGRTVSIVDSDPYIELFETVGVDVAISPRAVVAEEITRFTRENRAENVALIESHKAEVIEIEIEADSPLAGRTIQESVAQLPERVVFGAITRNDSFVTPRGDTVIETGDHVVAFAPADVVADLTAKL</sequence>
<dbReference type="InterPro" id="IPR050721">
    <property type="entry name" value="Trk_Ktr_HKT_K-transport"/>
</dbReference>
<dbReference type="Pfam" id="PF02080">
    <property type="entry name" value="TrkA_C"/>
    <property type="match status" value="2"/>
</dbReference>
<feature type="domain" description="RCK C-terminal" evidence="8">
    <location>
        <begin position="364"/>
        <end position="445"/>
    </location>
</feature>
<evidence type="ECO:0000256" key="6">
    <source>
        <dbReference type="ARBA" id="ARBA00023065"/>
    </source>
</evidence>
<dbReference type="SUPFAM" id="SSF51735">
    <property type="entry name" value="NAD(P)-binding Rossmann-fold domains"/>
    <property type="match status" value="2"/>
</dbReference>
<evidence type="ECO:0000259" key="7">
    <source>
        <dbReference type="PROSITE" id="PS51201"/>
    </source>
</evidence>
<dbReference type="NCBIfam" id="NF007039">
    <property type="entry name" value="PRK09496.3-2"/>
    <property type="match status" value="1"/>
</dbReference>
<feature type="domain" description="RCK N-terminal" evidence="7">
    <location>
        <begin position="227"/>
        <end position="344"/>
    </location>
</feature>
<organism evidence="9 10">
    <name type="scientific">Halorarum salinum</name>
    <dbReference type="NCBI Taxonomy" id="2743089"/>
    <lineage>
        <taxon>Archaea</taxon>
        <taxon>Methanobacteriati</taxon>
        <taxon>Methanobacteriota</taxon>
        <taxon>Stenosarchaea group</taxon>
        <taxon>Halobacteria</taxon>
        <taxon>Halobacteriales</taxon>
        <taxon>Haloferacaceae</taxon>
        <taxon>Halorarum</taxon>
    </lineage>
</organism>
<dbReference type="EMBL" id="CP058579">
    <property type="protein sequence ID" value="QLG62895.1"/>
    <property type="molecule type" value="Genomic_DNA"/>
</dbReference>
<keyword evidence="5" id="KW-0520">NAD</keyword>
<keyword evidence="3" id="KW-0633">Potassium transport</keyword>
<dbReference type="PANTHER" id="PTHR43833">
    <property type="entry name" value="POTASSIUM CHANNEL PROTEIN 2-RELATED-RELATED"/>
    <property type="match status" value="1"/>
</dbReference>
<dbReference type="NCBIfam" id="NF007031">
    <property type="entry name" value="PRK09496.1-2"/>
    <property type="match status" value="1"/>
</dbReference>
<dbReference type="PANTHER" id="PTHR43833:SF5">
    <property type="entry name" value="TRK SYSTEM POTASSIUM UPTAKE PROTEIN TRKA"/>
    <property type="match status" value="1"/>
</dbReference>
<dbReference type="AlphaFoldDB" id="A0A7D5LCN5"/>
<proteinExistence type="predicted"/>
<dbReference type="OrthoDB" id="27588at2157"/>
<dbReference type="PROSITE" id="PS51202">
    <property type="entry name" value="RCK_C"/>
    <property type="match status" value="2"/>
</dbReference>
<dbReference type="Gene3D" id="3.30.70.1450">
    <property type="entry name" value="Regulator of K+ conductance, C-terminal domain"/>
    <property type="match status" value="2"/>
</dbReference>
<dbReference type="Proteomes" id="UP000509626">
    <property type="component" value="Chromosome"/>
</dbReference>
<dbReference type="KEGG" id="halu:HUG12_14615"/>
<evidence type="ECO:0000256" key="5">
    <source>
        <dbReference type="ARBA" id="ARBA00023027"/>
    </source>
</evidence>
<name>A0A7D5LCN5_9EURY</name>
<evidence type="ECO:0000256" key="1">
    <source>
        <dbReference type="ARBA" id="ARBA00003660"/>
    </source>
</evidence>
<evidence type="ECO:0000313" key="9">
    <source>
        <dbReference type="EMBL" id="QLG62895.1"/>
    </source>
</evidence>
<evidence type="ECO:0000313" key="10">
    <source>
        <dbReference type="Proteomes" id="UP000509626"/>
    </source>
</evidence>
<evidence type="ECO:0000256" key="3">
    <source>
        <dbReference type="ARBA" id="ARBA00022538"/>
    </source>
</evidence>
<protein>
    <submittedName>
        <fullName evidence="9">Trk system potassium transporter TrkA</fullName>
    </submittedName>
</protein>
<evidence type="ECO:0000256" key="4">
    <source>
        <dbReference type="ARBA" id="ARBA00022958"/>
    </source>
</evidence>
<keyword evidence="4" id="KW-0630">Potassium</keyword>
<dbReference type="RefSeq" id="WP_179269480.1">
    <property type="nucleotide sequence ID" value="NZ_CP058579.1"/>
</dbReference>
<dbReference type="InterPro" id="IPR006036">
    <property type="entry name" value="K_uptake_TrkA"/>
</dbReference>
<keyword evidence="6" id="KW-0406">Ion transport</keyword>
<reference evidence="9 10" key="1">
    <citation type="submission" date="2020-06" db="EMBL/GenBank/DDBJ databases">
        <title>NJ-3-1, isolated from saline soil.</title>
        <authorList>
            <person name="Cui H.L."/>
            <person name="Shi X."/>
        </authorList>
    </citation>
    <scope>NUCLEOTIDE SEQUENCE [LARGE SCALE GENOMIC DNA]</scope>
    <source>
        <strain evidence="9 10">NJ-3-1</strain>
    </source>
</reference>
<dbReference type="NCBIfam" id="NF007034">
    <property type="entry name" value="PRK09496.2-1"/>
    <property type="match status" value="1"/>
</dbReference>
<dbReference type="NCBIfam" id="NF007041">
    <property type="entry name" value="PRK09496.3-4"/>
    <property type="match status" value="1"/>
</dbReference>
<keyword evidence="2" id="KW-0813">Transport</keyword>
<dbReference type="Pfam" id="PF02254">
    <property type="entry name" value="TrkA_N"/>
    <property type="match status" value="2"/>
</dbReference>
<dbReference type="GO" id="GO:0015079">
    <property type="term" value="F:potassium ion transmembrane transporter activity"/>
    <property type="evidence" value="ECO:0007669"/>
    <property type="project" value="InterPro"/>
</dbReference>
<dbReference type="InterPro" id="IPR003148">
    <property type="entry name" value="RCK_N"/>
</dbReference>
<dbReference type="Gene3D" id="3.40.50.720">
    <property type="entry name" value="NAD(P)-binding Rossmann-like Domain"/>
    <property type="match status" value="2"/>
</dbReference>
<dbReference type="GO" id="GO:0005886">
    <property type="term" value="C:plasma membrane"/>
    <property type="evidence" value="ECO:0007669"/>
    <property type="project" value="InterPro"/>
</dbReference>
<evidence type="ECO:0000259" key="8">
    <source>
        <dbReference type="PROSITE" id="PS51202"/>
    </source>
</evidence>
<gene>
    <name evidence="9" type="primary">trkA</name>
    <name evidence="9" type="ORF">HUG12_14615</name>
</gene>
<keyword evidence="10" id="KW-1185">Reference proteome</keyword>
<dbReference type="InterPro" id="IPR036721">
    <property type="entry name" value="RCK_C_sf"/>
</dbReference>
<feature type="domain" description="RCK C-terminal" evidence="8">
    <location>
        <begin position="139"/>
        <end position="220"/>
    </location>
</feature>
<evidence type="ECO:0000256" key="2">
    <source>
        <dbReference type="ARBA" id="ARBA00022448"/>
    </source>
</evidence>
<dbReference type="SUPFAM" id="SSF116726">
    <property type="entry name" value="TrkA C-terminal domain-like"/>
    <property type="match status" value="2"/>
</dbReference>
<feature type="domain" description="RCK N-terminal" evidence="7">
    <location>
        <begin position="1"/>
        <end position="119"/>
    </location>
</feature>